<keyword evidence="5" id="KW-1185">Reference proteome</keyword>
<sequence length="252" mass="29084">MKQFLIWDDFATYRGDGFSTNRHSHFYIQISLPDSGMVELRTKDGEWKTYNAVCIPSGVSHEMRAVEGDLTLLYLDPLTTGYQLFYERSLAVNHSAFEIGDVFAESLKEEMKQILSSSNQEIRSKFLNLIYKDYLKPVRREIDKRISESIKNIELEEFSLVRLANDAGLSVERFRHLFSKEVGVPFSAYRLWLKTKKAVDYLANHTHLIDAAYQGGFADQSHFTRVFLRSFGVAPSSFTKKNEPFTAIFFSK</sequence>
<dbReference type="Proteomes" id="UP000298263">
    <property type="component" value="Unassembled WGS sequence"/>
</dbReference>
<dbReference type="GO" id="GO:0003700">
    <property type="term" value="F:DNA-binding transcription factor activity"/>
    <property type="evidence" value="ECO:0007669"/>
    <property type="project" value="InterPro"/>
</dbReference>
<accession>A0A4Z1A4G5</accession>
<proteinExistence type="predicted"/>
<feature type="domain" description="HTH araC/xylS-type" evidence="3">
    <location>
        <begin position="144"/>
        <end position="241"/>
    </location>
</feature>
<dbReference type="PROSITE" id="PS01124">
    <property type="entry name" value="HTH_ARAC_FAMILY_2"/>
    <property type="match status" value="1"/>
</dbReference>
<dbReference type="RefSeq" id="WP_135585475.1">
    <property type="nucleotide sequence ID" value="NZ_RQGO01000012.1"/>
</dbReference>
<dbReference type="Pfam" id="PF12833">
    <property type="entry name" value="HTH_18"/>
    <property type="match status" value="1"/>
</dbReference>
<dbReference type="SMART" id="SM00342">
    <property type="entry name" value="HTH_ARAC"/>
    <property type="match status" value="1"/>
</dbReference>
<keyword evidence="2" id="KW-0804">Transcription</keyword>
<dbReference type="PANTHER" id="PTHR11019">
    <property type="entry name" value="HTH-TYPE TRANSCRIPTIONAL REGULATOR NIMR"/>
    <property type="match status" value="1"/>
</dbReference>
<evidence type="ECO:0000256" key="2">
    <source>
        <dbReference type="ARBA" id="ARBA00023163"/>
    </source>
</evidence>
<gene>
    <name evidence="4" type="ORF">EHQ69_15270</name>
</gene>
<protein>
    <submittedName>
        <fullName evidence="4">AraC family transcriptional regulator</fullName>
    </submittedName>
</protein>
<dbReference type="PANTHER" id="PTHR11019:SF159">
    <property type="entry name" value="TRANSCRIPTIONAL REGULATOR-RELATED"/>
    <property type="match status" value="1"/>
</dbReference>
<evidence type="ECO:0000256" key="1">
    <source>
        <dbReference type="ARBA" id="ARBA00023015"/>
    </source>
</evidence>
<dbReference type="EMBL" id="RQGP01000023">
    <property type="protein sequence ID" value="TGL88801.1"/>
    <property type="molecule type" value="Genomic_DNA"/>
</dbReference>
<dbReference type="GO" id="GO:0043565">
    <property type="term" value="F:sequence-specific DNA binding"/>
    <property type="evidence" value="ECO:0007669"/>
    <property type="project" value="InterPro"/>
</dbReference>
<dbReference type="Gene3D" id="1.10.10.60">
    <property type="entry name" value="Homeodomain-like"/>
    <property type="match status" value="1"/>
</dbReference>
<dbReference type="InterPro" id="IPR009057">
    <property type="entry name" value="Homeodomain-like_sf"/>
</dbReference>
<keyword evidence="1" id="KW-0805">Transcription regulation</keyword>
<dbReference type="SUPFAM" id="SSF46689">
    <property type="entry name" value="Homeodomain-like"/>
    <property type="match status" value="1"/>
</dbReference>
<name>A0A4Z1A4G5_9LEPT</name>
<evidence type="ECO:0000313" key="5">
    <source>
        <dbReference type="Proteomes" id="UP000298263"/>
    </source>
</evidence>
<evidence type="ECO:0000313" key="4">
    <source>
        <dbReference type="EMBL" id="TGL88801.1"/>
    </source>
</evidence>
<dbReference type="OrthoDB" id="9778008at2"/>
<evidence type="ECO:0000259" key="3">
    <source>
        <dbReference type="PROSITE" id="PS01124"/>
    </source>
</evidence>
<comment type="caution">
    <text evidence="4">The sequence shown here is derived from an EMBL/GenBank/DDBJ whole genome shotgun (WGS) entry which is preliminary data.</text>
</comment>
<reference evidence="4" key="1">
    <citation type="journal article" date="2019" name="PLoS Negl. Trop. Dis.">
        <title>Revisiting the worldwide diversity of Leptospira species in the environment.</title>
        <authorList>
            <person name="Vincent A.T."/>
            <person name="Schiettekatte O."/>
            <person name="Bourhy P."/>
            <person name="Veyrier F.J."/>
            <person name="Picardeau M."/>
        </authorList>
    </citation>
    <scope>NUCLEOTIDE SEQUENCE [LARGE SCALE GENOMIC DNA]</scope>
    <source>
        <strain evidence="4">201702422</strain>
    </source>
</reference>
<organism evidence="4 5">
    <name type="scientific">Leptospira congkakensis</name>
    <dbReference type="NCBI Taxonomy" id="2484932"/>
    <lineage>
        <taxon>Bacteria</taxon>
        <taxon>Pseudomonadati</taxon>
        <taxon>Spirochaetota</taxon>
        <taxon>Spirochaetia</taxon>
        <taxon>Leptospirales</taxon>
        <taxon>Leptospiraceae</taxon>
        <taxon>Leptospira</taxon>
    </lineage>
</organism>
<dbReference type="InterPro" id="IPR018060">
    <property type="entry name" value="HTH_AraC"/>
</dbReference>
<dbReference type="AlphaFoldDB" id="A0A4Z1A4G5"/>